<dbReference type="GeneID" id="9059123"/>
<evidence type="ECO:0000313" key="3">
    <source>
        <dbReference type="Proteomes" id="UP000007800"/>
    </source>
</evidence>
<reference evidence="2 3" key="1">
    <citation type="submission" date="2008-07" db="EMBL/GenBank/DDBJ databases">
        <authorList>
            <person name="El-Sayed N."/>
            <person name="Caler E."/>
            <person name="Inman J."/>
            <person name="Amedeo P."/>
            <person name="Hass B."/>
            <person name="Wortman J."/>
        </authorList>
    </citation>
    <scope>NUCLEOTIDE SEQUENCE [LARGE SCALE GENOMIC DNA]</scope>
    <source>
        <strain evidence="3">ATCC 50983 / TXsc</strain>
    </source>
</reference>
<evidence type="ECO:0000256" key="1">
    <source>
        <dbReference type="SAM" id="MobiDB-lite"/>
    </source>
</evidence>
<dbReference type="EMBL" id="GG680193">
    <property type="protein sequence ID" value="EER06926.1"/>
    <property type="molecule type" value="Genomic_DNA"/>
</dbReference>
<feature type="region of interest" description="Disordered" evidence="1">
    <location>
        <begin position="340"/>
        <end position="390"/>
    </location>
</feature>
<dbReference type="Proteomes" id="UP000007800">
    <property type="component" value="Unassembled WGS sequence"/>
</dbReference>
<gene>
    <name evidence="2" type="ORF">Pmar_PMAR021600</name>
</gene>
<organism evidence="3">
    <name type="scientific">Perkinsus marinus (strain ATCC 50983 / TXsc)</name>
    <dbReference type="NCBI Taxonomy" id="423536"/>
    <lineage>
        <taxon>Eukaryota</taxon>
        <taxon>Sar</taxon>
        <taxon>Alveolata</taxon>
        <taxon>Perkinsozoa</taxon>
        <taxon>Perkinsea</taxon>
        <taxon>Perkinsida</taxon>
        <taxon>Perkinsidae</taxon>
        <taxon>Perkinsus</taxon>
    </lineage>
</organism>
<feature type="compositionally biased region" description="Low complexity" evidence="1">
    <location>
        <begin position="200"/>
        <end position="211"/>
    </location>
</feature>
<feature type="compositionally biased region" description="Polar residues" evidence="1">
    <location>
        <begin position="106"/>
        <end position="115"/>
    </location>
</feature>
<dbReference type="RefSeq" id="XP_002775110.1">
    <property type="nucleotide sequence ID" value="XM_002775064.1"/>
</dbReference>
<keyword evidence="3" id="KW-1185">Reference proteome</keyword>
<feature type="region of interest" description="Disordered" evidence="1">
    <location>
        <begin position="172"/>
        <end position="211"/>
    </location>
</feature>
<dbReference type="InParanoid" id="C5L8L3"/>
<evidence type="ECO:0000313" key="2">
    <source>
        <dbReference type="EMBL" id="EER06926.1"/>
    </source>
</evidence>
<protein>
    <submittedName>
        <fullName evidence="2">Uncharacterized protein</fullName>
    </submittedName>
</protein>
<name>C5L8L3_PERM5</name>
<proteinExistence type="predicted"/>
<feature type="region of interest" description="Disordered" evidence="1">
    <location>
        <begin position="86"/>
        <end position="141"/>
    </location>
</feature>
<sequence>MLSAMMATLAEYFDSPIVLQTTSQGTTLVFQVSSAVTWLLRILIPIIVTALYLKLTQNRRPPEDSTGGVHALSSSGEDDFLHITTVSPAQPRPFGSPTRKKIIPPTASSRCSSRASPVVRGVDPRGSMSRGRGGQRSAHERTVQVMVSLTNDLVGDVSMRRIAAEVSGVMAGDDRKGSLDGKASLAGRDAPAPAESPPGLSTAAASTANPATPLTIVPQEEAKHPEPMRLNAKAPEFIPSTGGHGTAPTTRFLDSLMDHRRAVAAARYYQNQVMTARYMGGLAAMAKAQMQAVQLAQAQGAQLSQYHPNAPSMPTMKEDKLLEWSAARAEEQAQVQMRVKRILDENKGDDAKEDPSKKGSTPDEKQPQLRVDVDDLKKAGPERKRELLGL</sequence>
<accession>C5L8L3</accession>
<feature type="compositionally biased region" description="Basic and acidic residues" evidence="1">
    <location>
        <begin position="341"/>
        <end position="390"/>
    </location>
</feature>
<dbReference type="AlphaFoldDB" id="C5L8L3"/>